<proteinExistence type="predicted"/>
<protein>
    <submittedName>
        <fullName evidence="2">Uncharacterized protein</fullName>
    </submittedName>
</protein>
<dbReference type="Proteomes" id="UP000324222">
    <property type="component" value="Unassembled WGS sequence"/>
</dbReference>
<sequence>MAKQPLHTPSLPYGGASLPASPSTGADRPHQVQVQIALTNWLEMALGTELVEGIGAPGKERQDNLLNTAHELCFSHAASLPVTNNFLLELMPFWNYSNNFKKVMRLQEHDGFTSMESLCYSVLRVVE</sequence>
<comment type="caution">
    <text evidence="2">The sequence shown here is derived from an EMBL/GenBank/DDBJ whole genome shotgun (WGS) entry which is preliminary data.</text>
</comment>
<reference evidence="2 3" key="1">
    <citation type="submission" date="2019-05" db="EMBL/GenBank/DDBJ databases">
        <title>Another draft genome of Portunus trituberculatus and its Hox gene families provides insights of decapod evolution.</title>
        <authorList>
            <person name="Jeong J.-H."/>
            <person name="Song I."/>
            <person name="Kim S."/>
            <person name="Choi T."/>
            <person name="Kim D."/>
            <person name="Ryu S."/>
            <person name="Kim W."/>
        </authorList>
    </citation>
    <scope>NUCLEOTIDE SEQUENCE [LARGE SCALE GENOMIC DNA]</scope>
    <source>
        <tissue evidence="2">Muscle</tissue>
    </source>
</reference>
<dbReference type="EMBL" id="VSRR010000001">
    <property type="protein sequence ID" value="MPC07464.1"/>
    <property type="molecule type" value="Genomic_DNA"/>
</dbReference>
<name>A0A5B7CF85_PORTR</name>
<organism evidence="2 3">
    <name type="scientific">Portunus trituberculatus</name>
    <name type="common">Swimming crab</name>
    <name type="synonym">Neptunus trituberculatus</name>
    <dbReference type="NCBI Taxonomy" id="210409"/>
    <lineage>
        <taxon>Eukaryota</taxon>
        <taxon>Metazoa</taxon>
        <taxon>Ecdysozoa</taxon>
        <taxon>Arthropoda</taxon>
        <taxon>Crustacea</taxon>
        <taxon>Multicrustacea</taxon>
        <taxon>Malacostraca</taxon>
        <taxon>Eumalacostraca</taxon>
        <taxon>Eucarida</taxon>
        <taxon>Decapoda</taxon>
        <taxon>Pleocyemata</taxon>
        <taxon>Brachyura</taxon>
        <taxon>Eubrachyura</taxon>
        <taxon>Portunoidea</taxon>
        <taxon>Portunidae</taxon>
        <taxon>Portuninae</taxon>
        <taxon>Portunus</taxon>
    </lineage>
</organism>
<evidence type="ECO:0000313" key="2">
    <source>
        <dbReference type="EMBL" id="MPC07464.1"/>
    </source>
</evidence>
<evidence type="ECO:0000256" key="1">
    <source>
        <dbReference type="SAM" id="MobiDB-lite"/>
    </source>
</evidence>
<dbReference type="OrthoDB" id="6347512at2759"/>
<feature type="region of interest" description="Disordered" evidence="1">
    <location>
        <begin position="1"/>
        <end position="29"/>
    </location>
</feature>
<evidence type="ECO:0000313" key="3">
    <source>
        <dbReference type="Proteomes" id="UP000324222"/>
    </source>
</evidence>
<dbReference type="AlphaFoldDB" id="A0A5B7CF85"/>
<keyword evidence="3" id="KW-1185">Reference proteome</keyword>
<gene>
    <name evidence="2" type="ORF">E2C01_000026</name>
</gene>
<accession>A0A5B7CF85</accession>